<reference evidence="14 15" key="1">
    <citation type="journal article" date="2018" name="Proc. Natl. Acad. Sci. U.S.A.">
        <title>Draft genome sequence of Camellia sinensis var. sinensis provides insights into the evolution of the tea genome and tea quality.</title>
        <authorList>
            <person name="Wei C."/>
            <person name="Yang H."/>
            <person name="Wang S."/>
            <person name="Zhao J."/>
            <person name="Liu C."/>
            <person name="Gao L."/>
            <person name="Xia E."/>
            <person name="Lu Y."/>
            <person name="Tai Y."/>
            <person name="She G."/>
            <person name="Sun J."/>
            <person name="Cao H."/>
            <person name="Tong W."/>
            <person name="Gao Q."/>
            <person name="Li Y."/>
            <person name="Deng W."/>
            <person name="Jiang X."/>
            <person name="Wang W."/>
            <person name="Chen Q."/>
            <person name="Zhang S."/>
            <person name="Li H."/>
            <person name="Wu J."/>
            <person name="Wang P."/>
            <person name="Li P."/>
            <person name="Shi C."/>
            <person name="Zheng F."/>
            <person name="Jian J."/>
            <person name="Huang B."/>
            <person name="Shan D."/>
            <person name="Shi M."/>
            <person name="Fang C."/>
            <person name="Yue Y."/>
            <person name="Li F."/>
            <person name="Li D."/>
            <person name="Wei S."/>
            <person name="Han B."/>
            <person name="Jiang C."/>
            <person name="Yin Y."/>
            <person name="Xia T."/>
            <person name="Zhang Z."/>
            <person name="Bennetzen J.L."/>
            <person name="Zhao S."/>
            <person name="Wan X."/>
        </authorList>
    </citation>
    <scope>NUCLEOTIDE SEQUENCE [LARGE SCALE GENOMIC DNA]</scope>
    <source>
        <strain evidence="15">cv. Shuchazao</strain>
        <tissue evidence="14">Leaf</tissue>
    </source>
</reference>
<keyword evidence="8 11" id="KW-1133">Transmembrane helix</keyword>
<dbReference type="FunFam" id="3.80.10.10:FF:001488">
    <property type="entry name" value="Receptor-like protein EIX1"/>
    <property type="match status" value="1"/>
</dbReference>
<dbReference type="InterPro" id="IPR001611">
    <property type="entry name" value="Leu-rich_rpt"/>
</dbReference>
<dbReference type="Proteomes" id="UP000306102">
    <property type="component" value="Unassembled WGS sequence"/>
</dbReference>
<evidence type="ECO:0000313" key="15">
    <source>
        <dbReference type="Proteomes" id="UP000306102"/>
    </source>
</evidence>
<name>A0A4S4EVU9_CAMSN</name>
<dbReference type="SMART" id="SM00369">
    <property type="entry name" value="LRR_TYP"/>
    <property type="match status" value="3"/>
</dbReference>
<comment type="similarity">
    <text evidence="2">Belongs to the RLP family.</text>
</comment>
<dbReference type="Pfam" id="PF13855">
    <property type="entry name" value="LRR_8"/>
    <property type="match status" value="1"/>
</dbReference>
<dbReference type="Pfam" id="PF00560">
    <property type="entry name" value="LRR_1"/>
    <property type="match status" value="3"/>
</dbReference>
<keyword evidence="3" id="KW-1003">Cell membrane</keyword>
<evidence type="ECO:0000256" key="4">
    <source>
        <dbReference type="ARBA" id="ARBA00022614"/>
    </source>
</evidence>
<dbReference type="Pfam" id="PF08263">
    <property type="entry name" value="LRRNT_2"/>
    <property type="match status" value="1"/>
</dbReference>
<organism evidence="14 15">
    <name type="scientific">Camellia sinensis var. sinensis</name>
    <name type="common">China tea</name>
    <dbReference type="NCBI Taxonomy" id="542762"/>
    <lineage>
        <taxon>Eukaryota</taxon>
        <taxon>Viridiplantae</taxon>
        <taxon>Streptophyta</taxon>
        <taxon>Embryophyta</taxon>
        <taxon>Tracheophyta</taxon>
        <taxon>Spermatophyta</taxon>
        <taxon>Magnoliopsida</taxon>
        <taxon>eudicotyledons</taxon>
        <taxon>Gunneridae</taxon>
        <taxon>Pentapetalae</taxon>
        <taxon>asterids</taxon>
        <taxon>Ericales</taxon>
        <taxon>Theaceae</taxon>
        <taxon>Camellia</taxon>
    </lineage>
</organism>
<feature type="chain" id="PRO_5020484763" description="Leucine-rich repeat-containing N-terminal plant-type domain-containing protein" evidence="12">
    <location>
        <begin position="33"/>
        <end position="418"/>
    </location>
</feature>
<evidence type="ECO:0000256" key="9">
    <source>
        <dbReference type="ARBA" id="ARBA00023136"/>
    </source>
</evidence>
<evidence type="ECO:0000256" key="7">
    <source>
        <dbReference type="ARBA" id="ARBA00022737"/>
    </source>
</evidence>
<evidence type="ECO:0000256" key="2">
    <source>
        <dbReference type="ARBA" id="ARBA00009592"/>
    </source>
</evidence>
<evidence type="ECO:0000256" key="5">
    <source>
        <dbReference type="ARBA" id="ARBA00022692"/>
    </source>
</evidence>
<accession>A0A4S4EVU9</accession>
<evidence type="ECO:0000256" key="12">
    <source>
        <dbReference type="SAM" id="SignalP"/>
    </source>
</evidence>
<protein>
    <recommendedName>
        <fullName evidence="13">Leucine-rich repeat-containing N-terminal plant-type domain-containing protein</fullName>
    </recommendedName>
</protein>
<evidence type="ECO:0000256" key="11">
    <source>
        <dbReference type="SAM" id="Phobius"/>
    </source>
</evidence>
<feature type="signal peptide" evidence="12">
    <location>
        <begin position="1"/>
        <end position="32"/>
    </location>
</feature>
<evidence type="ECO:0000313" key="14">
    <source>
        <dbReference type="EMBL" id="THG21103.1"/>
    </source>
</evidence>
<dbReference type="PANTHER" id="PTHR48063:SF101">
    <property type="entry name" value="LRR RECEPTOR-LIKE SERINE_THREONINE-PROTEIN KINASE FLS2"/>
    <property type="match status" value="1"/>
</dbReference>
<evidence type="ECO:0000256" key="3">
    <source>
        <dbReference type="ARBA" id="ARBA00022475"/>
    </source>
</evidence>
<dbReference type="PRINTS" id="PR00019">
    <property type="entry name" value="LEURICHRPT"/>
</dbReference>
<dbReference type="InterPro" id="IPR046956">
    <property type="entry name" value="RLP23-like"/>
</dbReference>
<dbReference type="GO" id="GO:0005886">
    <property type="term" value="C:plasma membrane"/>
    <property type="evidence" value="ECO:0007669"/>
    <property type="project" value="UniProtKB-SubCell"/>
</dbReference>
<dbReference type="GO" id="GO:0051707">
    <property type="term" value="P:response to other organism"/>
    <property type="evidence" value="ECO:0007669"/>
    <property type="project" value="UniProtKB-ARBA"/>
</dbReference>
<evidence type="ECO:0000259" key="13">
    <source>
        <dbReference type="Pfam" id="PF08263"/>
    </source>
</evidence>
<evidence type="ECO:0000256" key="1">
    <source>
        <dbReference type="ARBA" id="ARBA00004251"/>
    </source>
</evidence>
<dbReference type="AlphaFoldDB" id="A0A4S4EVU9"/>
<dbReference type="Gene3D" id="3.80.10.10">
    <property type="entry name" value="Ribonuclease Inhibitor"/>
    <property type="match status" value="2"/>
</dbReference>
<dbReference type="InterPro" id="IPR013210">
    <property type="entry name" value="LRR_N_plant-typ"/>
</dbReference>
<comment type="subcellular location">
    <subcellularLocation>
        <location evidence="1">Cell membrane</location>
        <topology evidence="1">Single-pass type I membrane protein</topology>
    </subcellularLocation>
</comment>
<keyword evidence="6 12" id="KW-0732">Signal</keyword>
<dbReference type="GO" id="GO:0006952">
    <property type="term" value="P:defense response"/>
    <property type="evidence" value="ECO:0007669"/>
    <property type="project" value="UniProtKB-ARBA"/>
</dbReference>
<gene>
    <name evidence="14" type="ORF">TEA_020177</name>
</gene>
<evidence type="ECO:0000256" key="10">
    <source>
        <dbReference type="ARBA" id="ARBA00023180"/>
    </source>
</evidence>
<comment type="caution">
    <text evidence="14">The sequence shown here is derived from an EMBL/GenBank/DDBJ whole genome shotgun (WGS) entry which is preliminary data.</text>
</comment>
<dbReference type="PANTHER" id="PTHR48063">
    <property type="entry name" value="LRR RECEPTOR-LIKE KINASE"/>
    <property type="match status" value="1"/>
</dbReference>
<dbReference type="SUPFAM" id="SSF52058">
    <property type="entry name" value="L domain-like"/>
    <property type="match status" value="1"/>
</dbReference>
<keyword evidence="4" id="KW-0433">Leucine-rich repeat</keyword>
<keyword evidence="15" id="KW-1185">Reference proteome</keyword>
<dbReference type="EMBL" id="SDRB02001588">
    <property type="protein sequence ID" value="THG21103.1"/>
    <property type="molecule type" value="Genomic_DNA"/>
</dbReference>
<proteinExistence type="inferred from homology"/>
<dbReference type="InterPro" id="IPR032675">
    <property type="entry name" value="LRR_dom_sf"/>
</dbReference>
<dbReference type="STRING" id="542762.A0A4S4EVU9"/>
<sequence>MLMTIMGGNFHQLMHGFIVVFLLFVKLRPGSSSGVGDAKIWCIEKDRQALLILKQGLVDDYGRLSSWRSEAEKADCCRWRGVHCSNQTGHVTMLDLGGLPITEASANPLRGNISSSLVELQHLNYLDLSNNNFGGSRIPEFIGSLSNLQHVDLSYAEFGGTVPSQLGNLSKLQSLDLSTYGGGSMNVKNLEWLSHLSSLRYLNMTNVDLSKAKEWFQVVNKLPLLTSLRLSFCQLPKIVVPSYLNFSTSLAILDLSGNGLTSSIFDWLFNFSSALIEVDLSNNRLQGVIPYAFGNMISLANLDLSFNNVLEGGIPKSLSNLSRLQSLDLSYNNLNDSLSTVIQVLFGSMENSSLEFLQLRFYVSMGLGFTFGFCGVFGSFILNRTWTHAYFQFLMNIIDWVYVAAALNTTRLRTRLRI</sequence>
<keyword evidence="9 11" id="KW-0472">Membrane</keyword>
<evidence type="ECO:0000256" key="8">
    <source>
        <dbReference type="ARBA" id="ARBA00022989"/>
    </source>
</evidence>
<keyword evidence="10" id="KW-0325">Glycoprotein</keyword>
<keyword evidence="5 11" id="KW-0812">Transmembrane</keyword>
<keyword evidence="7" id="KW-0677">Repeat</keyword>
<dbReference type="InterPro" id="IPR003591">
    <property type="entry name" value="Leu-rich_rpt_typical-subtyp"/>
</dbReference>
<evidence type="ECO:0000256" key="6">
    <source>
        <dbReference type="ARBA" id="ARBA00022729"/>
    </source>
</evidence>
<feature type="transmembrane region" description="Helical" evidence="11">
    <location>
        <begin position="359"/>
        <end position="382"/>
    </location>
</feature>
<feature type="domain" description="Leucine-rich repeat-containing N-terminal plant-type" evidence="13">
    <location>
        <begin position="44"/>
        <end position="85"/>
    </location>
</feature>